<gene>
    <name evidence="2" type="ORF">PHMEG_0008589</name>
</gene>
<evidence type="ECO:0000256" key="1">
    <source>
        <dbReference type="SAM" id="SignalP"/>
    </source>
</evidence>
<organism evidence="2 3">
    <name type="scientific">Phytophthora megakarya</name>
    <dbReference type="NCBI Taxonomy" id="4795"/>
    <lineage>
        <taxon>Eukaryota</taxon>
        <taxon>Sar</taxon>
        <taxon>Stramenopiles</taxon>
        <taxon>Oomycota</taxon>
        <taxon>Peronosporomycetes</taxon>
        <taxon>Peronosporales</taxon>
        <taxon>Peronosporaceae</taxon>
        <taxon>Phytophthora</taxon>
    </lineage>
</organism>
<dbReference type="OrthoDB" id="120913at2759"/>
<accession>A0A225WJP0</accession>
<dbReference type="EMBL" id="NBNE01000749">
    <property type="protein sequence ID" value="OWZ17468.1"/>
    <property type="molecule type" value="Genomic_DNA"/>
</dbReference>
<keyword evidence="1" id="KW-0732">Signal</keyword>
<dbReference type="AlphaFoldDB" id="A0A225WJP0"/>
<comment type="caution">
    <text evidence="2">The sequence shown here is derived from an EMBL/GenBank/DDBJ whole genome shotgun (WGS) entry which is preliminary data.</text>
</comment>
<reference evidence="3" key="1">
    <citation type="submission" date="2017-03" db="EMBL/GenBank/DDBJ databases">
        <title>Phytopthora megakarya and P. palmivora, two closely related causual agents of cacao black pod achieved similar genome size and gene model numbers by different mechanisms.</title>
        <authorList>
            <person name="Ali S."/>
            <person name="Shao J."/>
            <person name="Larry D.J."/>
            <person name="Kronmiller B."/>
            <person name="Shen D."/>
            <person name="Strem M.D."/>
            <person name="Melnick R.L."/>
            <person name="Guiltinan M.J."/>
            <person name="Tyler B.M."/>
            <person name="Meinhardt L.W."/>
            <person name="Bailey B.A."/>
        </authorList>
    </citation>
    <scope>NUCLEOTIDE SEQUENCE [LARGE SCALE GENOMIC DNA]</scope>
    <source>
        <strain evidence="3">zdho120</strain>
    </source>
</reference>
<keyword evidence="3" id="KW-1185">Reference proteome</keyword>
<evidence type="ECO:0000313" key="2">
    <source>
        <dbReference type="EMBL" id="OWZ17468.1"/>
    </source>
</evidence>
<feature type="signal peptide" evidence="1">
    <location>
        <begin position="1"/>
        <end position="18"/>
    </location>
</feature>
<protein>
    <recommendedName>
        <fullName evidence="4">SWIM-type domain-containing protein</fullName>
    </recommendedName>
</protein>
<dbReference type="Proteomes" id="UP000198211">
    <property type="component" value="Unassembled WGS sequence"/>
</dbReference>
<proteinExistence type="predicted"/>
<evidence type="ECO:0000313" key="3">
    <source>
        <dbReference type="Proteomes" id="UP000198211"/>
    </source>
</evidence>
<sequence length="175" mass="19638">MGLLLAQLLACCSHRSMSLPRFMLRPTCSTTLQTRTGALRRRGLLLLHVFTRSSIDFFVGDIDPDLVHIRAVPPARSFVPELNRIREDMAISAEIGAHYSTMEVKGQPRTGWPVDLCSASCPCRYFFLMGYCCHLLFAQQSCSVVDEAGEEILVNRKRIVSAERPKNIGQALQRI</sequence>
<name>A0A225WJP0_9STRA</name>
<evidence type="ECO:0008006" key="4">
    <source>
        <dbReference type="Google" id="ProtNLM"/>
    </source>
</evidence>
<feature type="chain" id="PRO_5012781985" description="SWIM-type domain-containing protein" evidence="1">
    <location>
        <begin position="19"/>
        <end position="175"/>
    </location>
</feature>